<dbReference type="InterPro" id="IPR058493">
    <property type="entry name" value="DUF8180"/>
</dbReference>
<dbReference type="OrthoDB" id="5523675at2"/>
<evidence type="ECO:0000313" key="3">
    <source>
        <dbReference type="EMBL" id="SHF89968.1"/>
    </source>
</evidence>
<organism evidence="3 4">
    <name type="scientific">Desulfacinum infernum DSM 9756</name>
    <dbReference type="NCBI Taxonomy" id="1121391"/>
    <lineage>
        <taxon>Bacteria</taxon>
        <taxon>Pseudomonadati</taxon>
        <taxon>Thermodesulfobacteriota</taxon>
        <taxon>Syntrophobacteria</taxon>
        <taxon>Syntrophobacterales</taxon>
        <taxon>Syntrophobacteraceae</taxon>
        <taxon>Desulfacinum</taxon>
    </lineage>
</organism>
<dbReference type="Pfam" id="PF26551">
    <property type="entry name" value="DUF8180"/>
    <property type="match status" value="1"/>
</dbReference>
<reference evidence="4" key="1">
    <citation type="submission" date="2016-11" db="EMBL/GenBank/DDBJ databases">
        <authorList>
            <person name="Varghese N."/>
            <person name="Submissions S."/>
        </authorList>
    </citation>
    <scope>NUCLEOTIDE SEQUENCE [LARGE SCALE GENOMIC DNA]</scope>
    <source>
        <strain evidence="4">DSM 9756</strain>
    </source>
</reference>
<feature type="region of interest" description="Disordered" evidence="1">
    <location>
        <begin position="1"/>
        <end position="24"/>
    </location>
</feature>
<keyword evidence="4" id="KW-1185">Reference proteome</keyword>
<evidence type="ECO:0000313" key="4">
    <source>
        <dbReference type="Proteomes" id="UP000184076"/>
    </source>
</evidence>
<evidence type="ECO:0000256" key="1">
    <source>
        <dbReference type="SAM" id="MobiDB-lite"/>
    </source>
</evidence>
<dbReference type="RefSeq" id="WP_073040648.1">
    <property type="nucleotide sequence ID" value="NZ_FQVB01000031.1"/>
</dbReference>
<dbReference type="STRING" id="1121391.SAMN02745206_02870"/>
<proteinExistence type="predicted"/>
<dbReference type="EMBL" id="FQVB01000031">
    <property type="protein sequence ID" value="SHF89968.1"/>
    <property type="molecule type" value="Genomic_DNA"/>
</dbReference>
<dbReference type="AlphaFoldDB" id="A0A1M5FET6"/>
<dbReference type="Proteomes" id="UP000184076">
    <property type="component" value="Unassembled WGS sequence"/>
</dbReference>
<feature type="domain" description="DUF8180" evidence="2">
    <location>
        <begin position="28"/>
        <end position="85"/>
    </location>
</feature>
<sequence>MSHQHSHPHSHDHGSDTESPLSTRQKLARMIHHWIHHTEDHVKSYRQWAEKARQEGLESVAQALERVADGSLELNRILEEAEKQLD</sequence>
<gene>
    <name evidence="3" type="ORF">SAMN02745206_02870</name>
</gene>
<accession>A0A1M5FET6</accession>
<protein>
    <recommendedName>
        <fullName evidence="2">DUF8180 domain-containing protein</fullName>
    </recommendedName>
</protein>
<evidence type="ECO:0000259" key="2">
    <source>
        <dbReference type="Pfam" id="PF26551"/>
    </source>
</evidence>
<name>A0A1M5FET6_9BACT</name>